<reference evidence="2" key="1">
    <citation type="journal article" date="2011" name="Nature">
        <title>Genome sequence and analysis of the tuber crop potato.</title>
        <authorList>
            <consortium name="The Potato Genome Sequencing Consortium"/>
        </authorList>
    </citation>
    <scope>NUCLEOTIDE SEQUENCE [LARGE SCALE GENOMIC DNA]</scope>
    <source>
        <strain evidence="2">cv. DM1-3 516 R44</strain>
    </source>
</reference>
<dbReference type="AlphaFoldDB" id="M1DL95"/>
<sequence>MRDIEVTPTSSIDILRIEVEYTQDKADRRRVAPVDASPEVDVDSIPAETSLSTLTFGYVQATQLEAKVPWMIERSLLVALAPLQTSIDALTARVETCESQQGVTLEMTAFYLWWGEVL</sequence>
<dbReference type="EnsemblPlants" id="PGSC0003DMT400090823">
    <property type="protein sequence ID" value="PGSC0003DMT400090823"/>
    <property type="gene ID" value="PGSC0003DMG400040394"/>
</dbReference>
<dbReference type="PaxDb" id="4113-PGSC0003DMT400090823"/>
<name>M1DL95_SOLTU</name>
<evidence type="ECO:0000313" key="1">
    <source>
        <dbReference type="EnsemblPlants" id="PGSC0003DMT400090823"/>
    </source>
</evidence>
<proteinExistence type="predicted"/>
<evidence type="ECO:0000313" key="2">
    <source>
        <dbReference type="Proteomes" id="UP000011115"/>
    </source>
</evidence>
<protein>
    <recommendedName>
        <fullName evidence="3">Integrase core domain containing protein</fullName>
    </recommendedName>
</protein>
<keyword evidence="2" id="KW-1185">Reference proteome</keyword>
<dbReference type="InParanoid" id="M1DL95"/>
<reference evidence="1" key="2">
    <citation type="submission" date="2015-06" db="UniProtKB">
        <authorList>
            <consortium name="EnsemblPlants"/>
        </authorList>
    </citation>
    <scope>IDENTIFICATION</scope>
    <source>
        <strain evidence="1">DM1-3 516 R44</strain>
    </source>
</reference>
<evidence type="ECO:0008006" key="3">
    <source>
        <dbReference type="Google" id="ProtNLM"/>
    </source>
</evidence>
<accession>M1DL95</accession>
<dbReference type="Gramene" id="PGSC0003DMT400090823">
    <property type="protein sequence ID" value="PGSC0003DMT400090823"/>
    <property type="gene ID" value="PGSC0003DMG400040394"/>
</dbReference>
<dbReference type="Proteomes" id="UP000011115">
    <property type="component" value="Unassembled WGS sequence"/>
</dbReference>
<organism evidence="1 2">
    <name type="scientific">Solanum tuberosum</name>
    <name type="common">Potato</name>
    <dbReference type="NCBI Taxonomy" id="4113"/>
    <lineage>
        <taxon>Eukaryota</taxon>
        <taxon>Viridiplantae</taxon>
        <taxon>Streptophyta</taxon>
        <taxon>Embryophyta</taxon>
        <taxon>Tracheophyta</taxon>
        <taxon>Spermatophyta</taxon>
        <taxon>Magnoliopsida</taxon>
        <taxon>eudicotyledons</taxon>
        <taxon>Gunneridae</taxon>
        <taxon>Pentapetalae</taxon>
        <taxon>asterids</taxon>
        <taxon>lamiids</taxon>
        <taxon>Solanales</taxon>
        <taxon>Solanaceae</taxon>
        <taxon>Solanoideae</taxon>
        <taxon>Solaneae</taxon>
        <taxon>Solanum</taxon>
    </lineage>
</organism>
<dbReference type="HOGENOM" id="CLU_2077248_0_0_1"/>